<dbReference type="EMBL" id="PZQS01000009">
    <property type="protein sequence ID" value="PVD24982.1"/>
    <property type="molecule type" value="Genomic_DNA"/>
</dbReference>
<evidence type="ECO:0000259" key="3">
    <source>
        <dbReference type="PROSITE" id="PS50268"/>
    </source>
</evidence>
<dbReference type="GO" id="GO:0016020">
    <property type="term" value="C:membrane"/>
    <property type="evidence" value="ECO:0007669"/>
    <property type="project" value="InterPro"/>
</dbReference>
<name>A0A2T7NUZ6_POMCA</name>
<feature type="region of interest" description="Disordered" evidence="2">
    <location>
        <begin position="1"/>
        <end position="24"/>
    </location>
</feature>
<evidence type="ECO:0000313" key="4">
    <source>
        <dbReference type="EMBL" id="PVD24982.1"/>
    </source>
</evidence>
<dbReference type="Gene3D" id="2.60.40.60">
    <property type="entry name" value="Cadherins"/>
    <property type="match status" value="1"/>
</dbReference>
<dbReference type="InterPro" id="IPR002126">
    <property type="entry name" value="Cadherin-like_dom"/>
</dbReference>
<dbReference type="Proteomes" id="UP000245119">
    <property type="component" value="Linkage Group LG9"/>
</dbReference>
<evidence type="ECO:0000256" key="2">
    <source>
        <dbReference type="SAM" id="MobiDB-lite"/>
    </source>
</evidence>
<comment type="caution">
    <text evidence="4">The sequence shown here is derived from an EMBL/GenBank/DDBJ whole genome shotgun (WGS) entry which is preliminary data.</text>
</comment>
<dbReference type="InterPro" id="IPR015919">
    <property type="entry name" value="Cadherin-like_sf"/>
</dbReference>
<organism evidence="4 5">
    <name type="scientific">Pomacea canaliculata</name>
    <name type="common">Golden apple snail</name>
    <dbReference type="NCBI Taxonomy" id="400727"/>
    <lineage>
        <taxon>Eukaryota</taxon>
        <taxon>Metazoa</taxon>
        <taxon>Spiralia</taxon>
        <taxon>Lophotrochozoa</taxon>
        <taxon>Mollusca</taxon>
        <taxon>Gastropoda</taxon>
        <taxon>Caenogastropoda</taxon>
        <taxon>Architaenioglossa</taxon>
        <taxon>Ampullarioidea</taxon>
        <taxon>Ampullariidae</taxon>
        <taxon>Pomacea</taxon>
    </lineage>
</organism>
<sequence length="919" mass="100799">MSAGPRLQRQSTRDAVNHSAPRHGRKWRQLALSRHPWRWQQTAQRLLCDQTAPAVAPTAISTWRDNMMACSPPSSARNLRLLCVLVAGISSALLAGCTPVIAESSECLHGVQDAGGKCTCDPCWSGEHCDQYAKRKPIFFQKTAEVYLSPEHEDGDLVYSAEAIDMDETYACQTKQNCPCAQIHYSIISGNDDLDFHIDSDTGMITTTGESLPFQNKEYILEISADNPGSDEYDVLKLTVHVPVSWDDNIASRYLVEPMGDGYMEPPLLHSIHKRAVYTPPGNVTFVLLKTGVSENITEMRVGTRISFKLQIIFPQNSTDMLVELFAPDNETMVMMLCNVVVQPAGASLSFTGTGTPVLDSANGSTTLSTPTSEADVSISITWDAVMIDNVQTQNSTVYWVSAGAEYNYENEVWVGQASFTAITTAEPVSNFGVPTFNLSGPDTMEIGSSAVFTLTMYLPLPSVYLNVDVFAPLNASDVMTVCGMKVRDTGSNYLCGFLPPEHNATLYADSNTRGYGRARLQLGTLTNKGAREAGNPTENNRITIEFVVRCTRTCPTWVSPYWVGAAVEVGKSQIWAGEIAVRALARDTTRVISPSWNVNKTDSGGMSTVKPVVVNIDIKIPRYSIGGYALEALTPVVNSEAVLQVRLLIAAAPMWASVLSHRRQFRDNVPCTSTSAMASYFRRGSLPMYMDRGYLDLGVVSNVGPWGWQPANATFDPDTIRLRMLVKATNHSLATPGSTHSVTLGLFINDQRLLVTSVSLQVEADAIIPNVTNETSPDWGLTWAYGSGNIQVGAAAQVLMTITTKRNTIYAPFDIEAIMPNSTTYTMLFHLPAPLLLRGASYDNLSSRAVVNMPSLCNYEFINSTVEDQLVLELSFRLENGATNGTEFWPSMGIMFSPYRMWIGQIKMWARTDQRSTA</sequence>
<keyword evidence="5" id="KW-1185">Reference proteome</keyword>
<dbReference type="PROSITE" id="PS50268">
    <property type="entry name" value="CADHERIN_2"/>
    <property type="match status" value="1"/>
</dbReference>
<protein>
    <recommendedName>
        <fullName evidence="3">Cadherin domain-containing protein</fullName>
    </recommendedName>
</protein>
<dbReference type="SUPFAM" id="SSF49313">
    <property type="entry name" value="Cadherin-like"/>
    <property type="match status" value="1"/>
</dbReference>
<reference evidence="4 5" key="1">
    <citation type="submission" date="2018-04" db="EMBL/GenBank/DDBJ databases">
        <title>The genome of golden apple snail Pomacea canaliculata provides insight into stress tolerance and invasive adaptation.</title>
        <authorList>
            <person name="Liu C."/>
            <person name="Liu B."/>
            <person name="Ren Y."/>
            <person name="Zhang Y."/>
            <person name="Wang H."/>
            <person name="Li S."/>
            <person name="Jiang F."/>
            <person name="Yin L."/>
            <person name="Zhang G."/>
            <person name="Qian W."/>
            <person name="Fan W."/>
        </authorList>
    </citation>
    <scope>NUCLEOTIDE SEQUENCE [LARGE SCALE GENOMIC DNA]</scope>
    <source>
        <strain evidence="4">SZHN2017</strain>
        <tissue evidence="4">Muscle</tissue>
    </source>
</reference>
<dbReference type="Pfam" id="PF00028">
    <property type="entry name" value="Cadherin"/>
    <property type="match status" value="1"/>
</dbReference>
<dbReference type="CDD" id="cd11304">
    <property type="entry name" value="Cadherin_repeat"/>
    <property type="match status" value="1"/>
</dbReference>
<evidence type="ECO:0000313" key="5">
    <source>
        <dbReference type="Proteomes" id="UP000245119"/>
    </source>
</evidence>
<dbReference type="AlphaFoldDB" id="A0A2T7NUZ6"/>
<dbReference type="OrthoDB" id="6355129at2759"/>
<gene>
    <name evidence="4" type="ORF">C0Q70_15479</name>
</gene>
<dbReference type="GO" id="GO:0005509">
    <property type="term" value="F:calcium ion binding"/>
    <property type="evidence" value="ECO:0007669"/>
    <property type="project" value="UniProtKB-UniRule"/>
</dbReference>
<keyword evidence="1" id="KW-0106">Calcium</keyword>
<feature type="domain" description="Cadherin" evidence="3">
    <location>
        <begin position="140"/>
        <end position="269"/>
    </location>
</feature>
<accession>A0A2T7NUZ6</accession>
<evidence type="ECO:0000256" key="1">
    <source>
        <dbReference type="PROSITE-ProRule" id="PRU00043"/>
    </source>
</evidence>
<proteinExistence type="predicted"/>
<dbReference type="GO" id="GO:0007156">
    <property type="term" value="P:homophilic cell adhesion via plasma membrane adhesion molecules"/>
    <property type="evidence" value="ECO:0007669"/>
    <property type="project" value="InterPro"/>
</dbReference>